<reference evidence="1 2" key="1">
    <citation type="submission" date="2018-12" db="EMBL/GenBank/DDBJ databases">
        <title>The genome of Variovorax gossypii DSM 100435.</title>
        <authorList>
            <person name="Gao J."/>
            <person name="Sun J."/>
        </authorList>
    </citation>
    <scope>NUCLEOTIDE SEQUENCE [LARGE SCALE GENOMIC DNA]</scope>
    <source>
        <strain evidence="1 2">DSM 100435</strain>
    </source>
</reference>
<dbReference type="AlphaFoldDB" id="A0A431TJ39"/>
<dbReference type="Proteomes" id="UP000267418">
    <property type="component" value="Unassembled WGS sequence"/>
</dbReference>
<dbReference type="RefSeq" id="WP_093208656.1">
    <property type="nucleotide sequence ID" value="NZ_RXOE01000005.1"/>
</dbReference>
<keyword evidence="2" id="KW-1185">Reference proteome</keyword>
<accession>A0A431TJ39</accession>
<dbReference type="EMBL" id="RXOE01000005">
    <property type="protein sequence ID" value="RTQ33052.1"/>
    <property type="molecule type" value="Genomic_DNA"/>
</dbReference>
<comment type="caution">
    <text evidence="1">The sequence shown here is derived from an EMBL/GenBank/DDBJ whole genome shotgun (WGS) entry which is preliminary data.</text>
</comment>
<evidence type="ECO:0000313" key="2">
    <source>
        <dbReference type="Proteomes" id="UP000267418"/>
    </source>
</evidence>
<protein>
    <submittedName>
        <fullName evidence="1">Uncharacterized protein</fullName>
    </submittedName>
</protein>
<proteinExistence type="predicted"/>
<name>A0A431TJ39_9BURK</name>
<sequence>MTLTASIDEIASSLDGLDPPWLPRYDLRAYAAKVDNECGYTSDMMVGMEIHTKMFEEVVAFVQLCGAFAQLHPSDARQYACMRDDRAGIDDALARNASHACPTYTGLLALLIERGILVPRAQNPASPR</sequence>
<dbReference type="OrthoDB" id="9155524at2"/>
<gene>
    <name evidence="1" type="ORF">EJP69_20425</name>
</gene>
<organism evidence="1 2">
    <name type="scientific">Variovorax gossypii</name>
    <dbReference type="NCBI Taxonomy" id="1679495"/>
    <lineage>
        <taxon>Bacteria</taxon>
        <taxon>Pseudomonadati</taxon>
        <taxon>Pseudomonadota</taxon>
        <taxon>Betaproteobacteria</taxon>
        <taxon>Burkholderiales</taxon>
        <taxon>Comamonadaceae</taxon>
        <taxon>Variovorax</taxon>
    </lineage>
</organism>
<evidence type="ECO:0000313" key="1">
    <source>
        <dbReference type="EMBL" id="RTQ33052.1"/>
    </source>
</evidence>